<comment type="caution">
    <text evidence="1">The sequence shown here is derived from an EMBL/GenBank/DDBJ whole genome shotgun (WGS) entry which is preliminary data.</text>
</comment>
<accession>A0A8S1N082</accession>
<name>A0A8S1N082_9CILI</name>
<keyword evidence="2" id="KW-1185">Reference proteome</keyword>
<dbReference type="AlphaFoldDB" id="A0A8S1N082"/>
<dbReference type="Proteomes" id="UP000692954">
    <property type="component" value="Unassembled WGS sequence"/>
</dbReference>
<organism evidence="1 2">
    <name type="scientific">Paramecium sonneborni</name>
    <dbReference type="NCBI Taxonomy" id="65129"/>
    <lineage>
        <taxon>Eukaryota</taxon>
        <taxon>Sar</taxon>
        <taxon>Alveolata</taxon>
        <taxon>Ciliophora</taxon>
        <taxon>Intramacronucleata</taxon>
        <taxon>Oligohymenophorea</taxon>
        <taxon>Peniculida</taxon>
        <taxon>Parameciidae</taxon>
        <taxon>Paramecium</taxon>
    </lineage>
</organism>
<reference evidence="1" key="1">
    <citation type="submission" date="2021-01" db="EMBL/GenBank/DDBJ databases">
        <authorList>
            <consortium name="Genoscope - CEA"/>
            <person name="William W."/>
        </authorList>
    </citation>
    <scope>NUCLEOTIDE SEQUENCE</scope>
</reference>
<gene>
    <name evidence="1" type="ORF">PSON_ATCC_30995.1.T0470288</name>
</gene>
<evidence type="ECO:0000313" key="1">
    <source>
        <dbReference type="EMBL" id="CAD8084999.1"/>
    </source>
</evidence>
<evidence type="ECO:0000313" key="2">
    <source>
        <dbReference type="Proteomes" id="UP000692954"/>
    </source>
</evidence>
<dbReference type="EMBL" id="CAJJDN010000047">
    <property type="protein sequence ID" value="CAD8084999.1"/>
    <property type="molecule type" value="Genomic_DNA"/>
</dbReference>
<sequence>MKGQQKLQLIQMGRKLQKVEIIKLPLSHFYIQKPVNNNLTTTKIQIKSHSSDPECEILQQNVNQNTVKQMMSKRIKIKKIIPQISNESKCCIIF</sequence>
<protein>
    <submittedName>
        <fullName evidence="1">Uncharacterized protein</fullName>
    </submittedName>
</protein>
<proteinExistence type="predicted"/>